<feature type="binding site" evidence="10">
    <location>
        <position position="282"/>
    </location>
    <ligand>
        <name>FAD</name>
        <dbReference type="ChEBI" id="CHEBI:57692"/>
    </ligand>
</feature>
<dbReference type="GO" id="GO:0005576">
    <property type="term" value="C:extracellular region"/>
    <property type="evidence" value="ECO:0007669"/>
    <property type="project" value="UniProtKB-SubCell"/>
</dbReference>
<evidence type="ECO:0000256" key="6">
    <source>
        <dbReference type="ARBA" id="ARBA00022827"/>
    </source>
</evidence>
<evidence type="ECO:0000256" key="3">
    <source>
        <dbReference type="ARBA" id="ARBA00005465"/>
    </source>
</evidence>
<sequence>MGKSSVLTVAVVLILVVRARGDQNDPLFKCLEDSDYEELLRIVENGLPPTKTPRHIAIVGAGMAGLTAAYFLEQAGHKVTLMEASRRIGGRVETHRDKAGGWYAELGAMRIPSFHRILRTFIRQRGLKLNKFIEEDINTYYLIKGQLMKTYKVKYNPDVLNYTLNKGEQGKSASELFDMALWKIRDDLKRSGYNCSVLRNYDSYSVKEYLMKVANLSQGAVHMIGDILNENSFFYTALTESLHIQADINDNTSYSEITGGFDLLPNSFYQILNCTILRNSTVRRISQNKGGVTVSYSGPANPSSLNDLTADYALVTTTAKAALLIDFQPPLSDAKTVALRAVHYSSSTKVVLTFRERFWEKEHIRGGRSITDLPSRFIYYPSHSFPGRGGALLASYTCSDDSSLFQGVGDEQLKALVLNDLVKIHGEGIRRLYTGGVVKKWGLDPHSLGAFAIYTPYQQTWYADALFAREGRIHFAGEHTATPHAWIETAMKSALRAAKNITLSISDMQH</sequence>
<dbReference type="FunFam" id="1.10.10.1620:FF:000001">
    <property type="entry name" value="Amine oxidase"/>
    <property type="match status" value="1"/>
</dbReference>
<dbReference type="InterPro" id="IPR050281">
    <property type="entry name" value="Flavin_monoamine_oxidase"/>
</dbReference>
<dbReference type="Proteomes" id="UP001046870">
    <property type="component" value="Chromosome 9"/>
</dbReference>
<dbReference type="Gene3D" id="1.10.10.1620">
    <property type="match status" value="1"/>
</dbReference>
<keyword evidence="15" id="KW-1185">Reference proteome</keyword>
<dbReference type="FunFam" id="3.50.50.60:FF:000450">
    <property type="entry name" value="Amine oxidase"/>
    <property type="match status" value="1"/>
</dbReference>
<name>A0A9D3Q097_MEGAT</name>
<dbReference type="GO" id="GO:0001716">
    <property type="term" value="F:L-amino-acid oxidase activity"/>
    <property type="evidence" value="ECO:0007669"/>
    <property type="project" value="UniProtKB-ARBA"/>
</dbReference>
<proteinExistence type="inferred from homology"/>
<evidence type="ECO:0000313" key="14">
    <source>
        <dbReference type="EMBL" id="KAG7471382.1"/>
    </source>
</evidence>
<dbReference type="Gene3D" id="3.90.660.10">
    <property type="match status" value="2"/>
</dbReference>
<feature type="signal peptide" evidence="12">
    <location>
        <begin position="1"/>
        <end position="21"/>
    </location>
</feature>
<feature type="binding site" evidence="10">
    <location>
        <begin position="83"/>
        <end position="84"/>
    </location>
    <ligand>
        <name>FAD</name>
        <dbReference type="ChEBI" id="CHEBI:57692"/>
    </ligand>
</feature>
<dbReference type="Gene3D" id="3.30.70.2100">
    <property type="match status" value="1"/>
</dbReference>
<keyword evidence="9" id="KW-0325">Glycoprotein</keyword>
<dbReference type="FunFam" id="1.10.405.10:FF:000004">
    <property type="entry name" value="Amine oxidase"/>
    <property type="match status" value="1"/>
</dbReference>
<evidence type="ECO:0000256" key="10">
    <source>
        <dbReference type="PIRSR" id="PIRSR601613-1"/>
    </source>
</evidence>
<protein>
    <recommendedName>
        <fullName evidence="11">Amine oxidase</fullName>
        <ecNumber evidence="11">1.4.3.-</ecNumber>
    </recommendedName>
</protein>
<evidence type="ECO:0000256" key="11">
    <source>
        <dbReference type="RuleBase" id="RU362067"/>
    </source>
</evidence>
<keyword evidence="6 11" id="KW-0274">FAD</keyword>
<reference evidence="14" key="1">
    <citation type="submission" date="2021-01" db="EMBL/GenBank/DDBJ databases">
        <authorList>
            <person name="Zahm M."/>
            <person name="Roques C."/>
            <person name="Cabau C."/>
            <person name="Klopp C."/>
            <person name="Donnadieu C."/>
            <person name="Jouanno E."/>
            <person name="Lampietro C."/>
            <person name="Louis A."/>
            <person name="Herpin A."/>
            <person name="Echchiki A."/>
            <person name="Berthelot C."/>
            <person name="Parey E."/>
            <person name="Roest-Crollius H."/>
            <person name="Braasch I."/>
            <person name="Postlethwait J."/>
            <person name="Bobe J."/>
            <person name="Montfort J."/>
            <person name="Bouchez O."/>
            <person name="Begum T."/>
            <person name="Mejri S."/>
            <person name="Adams A."/>
            <person name="Chen W.-J."/>
            <person name="Guiguen Y."/>
        </authorList>
    </citation>
    <scope>NUCLEOTIDE SEQUENCE</scope>
    <source>
        <strain evidence="14">YG-15Mar2019-1</strain>
        <tissue evidence="14">Brain</tissue>
    </source>
</reference>
<dbReference type="Gene3D" id="3.50.50.60">
    <property type="entry name" value="FAD/NAD(P)-binding domain"/>
    <property type="match status" value="1"/>
</dbReference>
<feature type="chain" id="PRO_5039205253" description="Amine oxidase" evidence="12">
    <location>
        <begin position="22"/>
        <end position="510"/>
    </location>
</feature>
<evidence type="ECO:0000259" key="13">
    <source>
        <dbReference type="Pfam" id="PF01593"/>
    </source>
</evidence>
<dbReference type="FunFam" id="3.50.50.60:FF:000242">
    <property type="entry name" value="Amine oxidase"/>
    <property type="match status" value="1"/>
</dbReference>
<evidence type="ECO:0000256" key="9">
    <source>
        <dbReference type="ARBA" id="ARBA00023180"/>
    </source>
</evidence>
<evidence type="ECO:0000256" key="7">
    <source>
        <dbReference type="ARBA" id="ARBA00023002"/>
    </source>
</evidence>
<dbReference type="PRINTS" id="PR00757">
    <property type="entry name" value="AMINEOXDASEF"/>
</dbReference>
<dbReference type="EMBL" id="JAFDVH010000009">
    <property type="protein sequence ID" value="KAG7471382.1"/>
    <property type="molecule type" value="Genomic_DNA"/>
</dbReference>
<dbReference type="GO" id="GO:0009063">
    <property type="term" value="P:amino acid catabolic process"/>
    <property type="evidence" value="ECO:0007669"/>
    <property type="project" value="TreeGrafter"/>
</dbReference>
<evidence type="ECO:0000256" key="8">
    <source>
        <dbReference type="ARBA" id="ARBA00023157"/>
    </source>
</evidence>
<feature type="domain" description="Amine oxidase" evidence="13">
    <location>
        <begin position="63"/>
        <end position="501"/>
    </location>
</feature>
<dbReference type="SUPFAM" id="SSF54373">
    <property type="entry name" value="FAD-linked reductases, C-terminal domain"/>
    <property type="match status" value="1"/>
</dbReference>
<comment type="similarity">
    <text evidence="3">Belongs to the flavin monoamine oxidase family. FIG1 subfamily.</text>
</comment>
<dbReference type="EC" id="1.4.3.-" evidence="11"/>
<feature type="binding site" evidence="10">
    <location>
        <position position="110"/>
    </location>
    <ligand>
        <name>substrate</name>
    </ligand>
</feature>
<dbReference type="AlphaFoldDB" id="A0A9D3Q097"/>
<dbReference type="OrthoDB" id="5046242at2759"/>
<dbReference type="InterPro" id="IPR001613">
    <property type="entry name" value="Flavin_amine_oxidase"/>
</dbReference>
<comment type="subcellular location">
    <subcellularLocation>
        <location evidence="2">Secreted</location>
    </subcellularLocation>
</comment>
<evidence type="ECO:0000256" key="1">
    <source>
        <dbReference type="ARBA" id="ARBA00001974"/>
    </source>
</evidence>
<organism evidence="14 15">
    <name type="scientific">Megalops atlanticus</name>
    <name type="common">Tarpon</name>
    <name type="synonym">Clupea gigantea</name>
    <dbReference type="NCBI Taxonomy" id="7932"/>
    <lineage>
        <taxon>Eukaryota</taxon>
        <taxon>Metazoa</taxon>
        <taxon>Chordata</taxon>
        <taxon>Craniata</taxon>
        <taxon>Vertebrata</taxon>
        <taxon>Euteleostomi</taxon>
        <taxon>Actinopterygii</taxon>
        <taxon>Neopterygii</taxon>
        <taxon>Teleostei</taxon>
        <taxon>Elopiformes</taxon>
        <taxon>Megalopidae</taxon>
        <taxon>Megalops</taxon>
    </lineage>
</organism>
<evidence type="ECO:0000256" key="12">
    <source>
        <dbReference type="SAM" id="SignalP"/>
    </source>
</evidence>
<dbReference type="PANTHER" id="PTHR10742:SF342">
    <property type="entry name" value="AMINE OXIDASE"/>
    <property type="match status" value="1"/>
</dbReference>
<keyword evidence="7 11" id="KW-0560">Oxidoreductase</keyword>
<evidence type="ECO:0000256" key="5">
    <source>
        <dbReference type="ARBA" id="ARBA00022630"/>
    </source>
</evidence>
<keyword evidence="12" id="KW-0732">Signal</keyword>
<dbReference type="SUPFAM" id="SSF51905">
    <property type="entry name" value="FAD/NAD(P)-binding domain"/>
    <property type="match status" value="1"/>
</dbReference>
<accession>A0A9D3Q097</accession>
<dbReference type="PANTHER" id="PTHR10742">
    <property type="entry name" value="FLAVIN MONOAMINE OXIDASE"/>
    <property type="match status" value="1"/>
</dbReference>
<evidence type="ECO:0000256" key="2">
    <source>
        <dbReference type="ARBA" id="ARBA00004613"/>
    </source>
</evidence>
<keyword evidence="5 11" id="KW-0285">Flavoprotein</keyword>
<dbReference type="InterPro" id="IPR036188">
    <property type="entry name" value="FAD/NAD-bd_sf"/>
</dbReference>
<dbReference type="Pfam" id="PF01593">
    <property type="entry name" value="Amino_oxidase"/>
    <property type="match status" value="1"/>
</dbReference>
<feature type="binding site" evidence="10">
    <location>
        <begin position="107"/>
        <end position="110"/>
    </location>
    <ligand>
        <name>FAD</name>
        <dbReference type="ChEBI" id="CHEBI:57692"/>
    </ligand>
</feature>
<comment type="caution">
    <text evidence="14">The sequence shown here is derived from an EMBL/GenBank/DDBJ whole genome shotgun (WGS) entry which is preliminary data.</text>
</comment>
<gene>
    <name evidence="14" type="ORF">MATL_G00123920</name>
</gene>
<keyword evidence="8" id="KW-1015">Disulfide bond</keyword>
<evidence type="ECO:0000256" key="4">
    <source>
        <dbReference type="ARBA" id="ARBA00022525"/>
    </source>
</evidence>
<keyword evidence="4" id="KW-0964">Secreted</keyword>
<dbReference type="Gene3D" id="1.10.405.10">
    <property type="entry name" value="Guanine Nucleotide Dissociation Inhibitor, domain 1"/>
    <property type="match status" value="1"/>
</dbReference>
<evidence type="ECO:0000313" key="15">
    <source>
        <dbReference type="Proteomes" id="UP001046870"/>
    </source>
</evidence>
<feature type="binding site" evidence="10">
    <location>
        <position position="478"/>
    </location>
    <ligand>
        <name>FAD</name>
        <dbReference type="ChEBI" id="CHEBI:57692"/>
    </ligand>
</feature>
<comment type="cofactor">
    <cofactor evidence="1 11">
        <name>FAD</name>
        <dbReference type="ChEBI" id="CHEBI:57692"/>
    </cofactor>
</comment>
<dbReference type="InterPro" id="IPR002937">
    <property type="entry name" value="Amino_oxidase"/>
</dbReference>